<feature type="coiled-coil region" evidence="1">
    <location>
        <begin position="550"/>
        <end position="584"/>
    </location>
</feature>
<feature type="compositionally biased region" description="Basic and acidic residues" evidence="2">
    <location>
        <begin position="492"/>
        <end position="501"/>
    </location>
</feature>
<dbReference type="VEuPathDB" id="GiardiaDB:QR46_1687"/>
<dbReference type="VEuPathDB" id="GiardiaDB:GL50581_1400"/>
<feature type="coiled-coil region" evidence="1">
    <location>
        <begin position="249"/>
        <end position="346"/>
    </location>
</feature>
<feature type="compositionally biased region" description="Basic and acidic residues" evidence="2">
    <location>
        <begin position="508"/>
        <end position="518"/>
    </location>
</feature>
<dbReference type="PANTHER" id="PTHR34491:SF144">
    <property type="entry name" value="CALMODULIN-REGULATED SPECTRIN-ASSOCIATED PROTEIN 1"/>
    <property type="match status" value="1"/>
</dbReference>
<organism evidence="3 4">
    <name type="scientific">Giardia intestinalis</name>
    <name type="common">Giardia lamblia</name>
    <dbReference type="NCBI Taxonomy" id="5741"/>
    <lineage>
        <taxon>Eukaryota</taxon>
        <taxon>Metamonada</taxon>
        <taxon>Diplomonadida</taxon>
        <taxon>Hexamitidae</taxon>
        <taxon>Giardiinae</taxon>
        <taxon>Giardia</taxon>
    </lineage>
</organism>
<dbReference type="Proteomes" id="UP000018320">
    <property type="component" value="Unassembled WGS sequence"/>
</dbReference>
<reference evidence="4" key="1">
    <citation type="submission" date="2012-02" db="EMBL/GenBank/DDBJ databases">
        <title>Genome sequencing of Giardia lamblia Genotypes A2 and B isolates (DH and GS) and comparative analysis with the genomes of Genotypes A1 and E (WB and Pig).</title>
        <authorList>
            <person name="Adam R."/>
            <person name="Dahlstrom E."/>
            <person name="Martens C."/>
            <person name="Bruno D."/>
            <person name="Barbian K."/>
            <person name="Porcella S.F."/>
            <person name="Nash T."/>
        </authorList>
    </citation>
    <scope>NUCLEOTIDE SEQUENCE</scope>
    <source>
        <strain evidence="4">DH</strain>
    </source>
</reference>
<feature type="compositionally biased region" description="Basic and acidic residues" evidence="2">
    <location>
        <begin position="937"/>
        <end position="984"/>
    </location>
</feature>
<feature type="region of interest" description="Disordered" evidence="2">
    <location>
        <begin position="386"/>
        <end position="520"/>
    </location>
</feature>
<feature type="region of interest" description="Disordered" evidence="2">
    <location>
        <begin position="1623"/>
        <end position="1642"/>
    </location>
</feature>
<feature type="compositionally biased region" description="Polar residues" evidence="2">
    <location>
        <begin position="1971"/>
        <end position="1992"/>
    </location>
</feature>
<feature type="region of interest" description="Disordered" evidence="2">
    <location>
        <begin position="937"/>
        <end position="992"/>
    </location>
</feature>
<reference evidence="3 4" key="2">
    <citation type="journal article" date="2013" name="Genome Biol. Evol.">
        <title>Genome sequencing of Giardia lamblia genotypes A2 and B isolates (DH and GS) and comparative analysis with the genomes of genotypes A1 and E (WB and Pig).</title>
        <authorList>
            <person name="Adam R.D."/>
            <person name="Dahlstrom E.W."/>
            <person name="Martens C.A."/>
            <person name="Bruno D.P."/>
            <person name="Barbian K.D."/>
            <person name="Ricklefs S.M."/>
            <person name="Hernandez M.M."/>
            <person name="Narla N.P."/>
            <person name="Patel R.B."/>
            <person name="Porcella S.F."/>
            <person name="Nash T.E."/>
        </authorList>
    </citation>
    <scope>NUCLEOTIDE SEQUENCE [LARGE SCALE GENOMIC DNA]</scope>
    <source>
        <strain evidence="3 4">DH</strain>
    </source>
</reference>
<feature type="compositionally biased region" description="Polar residues" evidence="2">
    <location>
        <begin position="400"/>
        <end position="411"/>
    </location>
</feature>
<comment type="caution">
    <text evidence="3">The sequence shown here is derived from an EMBL/GenBank/DDBJ whole genome shotgun (WGS) entry which is preliminary data.</text>
</comment>
<feature type="compositionally biased region" description="Basic and acidic residues" evidence="2">
    <location>
        <begin position="462"/>
        <end position="476"/>
    </location>
</feature>
<accession>V6TEJ9</accession>
<feature type="compositionally biased region" description="Low complexity" evidence="2">
    <location>
        <begin position="426"/>
        <end position="450"/>
    </location>
</feature>
<evidence type="ECO:0000313" key="4">
    <source>
        <dbReference type="Proteomes" id="UP000018320"/>
    </source>
</evidence>
<protein>
    <recommendedName>
        <fullName evidence="5">Spindle pole protein</fullName>
    </recommendedName>
</protein>
<feature type="region of interest" description="Disordered" evidence="2">
    <location>
        <begin position="1966"/>
        <end position="2004"/>
    </location>
</feature>
<feature type="compositionally biased region" description="Polar residues" evidence="2">
    <location>
        <begin position="795"/>
        <end position="816"/>
    </location>
</feature>
<evidence type="ECO:0000313" key="3">
    <source>
        <dbReference type="EMBL" id="ESU37151.1"/>
    </source>
</evidence>
<feature type="region of interest" description="Disordered" evidence="2">
    <location>
        <begin position="1031"/>
        <end position="1072"/>
    </location>
</feature>
<evidence type="ECO:0000256" key="1">
    <source>
        <dbReference type="SAM" id="Coils"/>
    </source>
</evidence>
<name>V6TEJ9_GIAIN</name>
<gene>
    <name evidence="3" type="ORF">DHA2_151449</name>
</gene>
<sequence>MMESTVLDRVPDPQPSDVHLPFTGRSRSVVETMESSLSLQASAALQTLSLISSDSRLTSKQCHLAKEIESGLFEKVKALTDKVFGRLKDRIANRKMYVLFEEQLKCNTKTDHLVPKSVLPIFEDHIDAASNSLYSQIYSIVHASTQALFDASQKQEPLPTSRVTELESLVYQLRLQIEQVQQDYTIATDRFATEQANALSELTRLREQLWQKHKYATEYEPDFNPYITPSKWGTIGLLTGGTSGIEDRKAILTRLLDDERTKCAELRNRITQLEIQIYAKNQQVDLLPVLYEEIETLKQKLADYDNILHNYEESKNIELSMFQAKEEALKEELSRLQSRLSQSSDQARSSKAAVAELTKRLSQKDLSLPVSTSSQRKLEDELENILSGNCPLPKSEDTSRATSSSQPLQSREGSHRAHKRMSSVADIGIDSCSNSDNISISSINTSAKSTRSTKEKKKSKRNSKDEKRKTTTEQSKDALTANRRGTASHHNQRGDQSKEKQNVLSKVMKKDVLDRRPTTEPFDAVDVMDATEAASHDPSILLDNPMQSEISNLRMQIEALQEENSKLRDSYAALENTIAEIKEQAYMDADIHISQKDLHRIQPHEDLTTGTDQPDKVQMKQDKKEELHLLKQKLMKKHIKKERARKRITAFVLTKERFDEFREEVDNDKTLIPRVDYRLVANKTLAPEDVYTIIGSVSTRPSILTHGDFLHSIDYRILEHTVSCVEDFVNKKFRDEVSMDGTCSEYMWFSESCSDSRRNDFDGLDSDLEELDNDSKDKEVSLSSQKAKQLKDSLSHSLESSPLTHCSSTIRQTDNGEYTDIPKSLLSLTEKPRSKGSDHSVGGDVDGGHKDIAKDEIKLRLYHEYIHIDPSELSSEALASLLEMDNQKKQNIRLIITQLLFDNSTINPAILNGGLHLLVKSDQGTPANVYMTNRQGHEAVDDSIESDRPVQKTNHETDTVLSEHDSEPLRLTSERMELESRQQDGRPNADTSRKLYQSGMLRVVANATETVRDILPNKPLYISSASDKEYVMGRSRSKGKTTSQPSLPGDSLGSLEPQPQTQTQDGTPRRERPCIIHTMQSAVLRQGIEALLHNNKLTLSDTKLCNDSGVDLEAVNGLTKVVITETGDTFIGSSYIGNAKQLTLDDRITNFYSALINANIIRKNTIGIVPVVSADNGERDTDLTASMLTSHSTEVGQSTFTLKDIYLKSNVRITTNPGAPLLYDGDQTMQRGTFGSLSIKSYSPVHSDYVELDRICTSIKQNVKVDVAEALRNIRLVLKMLGHDPQLFDIKLINCADRLEHKHSCPTTLDTHELTDSLKALSKDDKLTLFLEAILAKQITWGDLKAVFEHASPIMNYLMDLCSQLSRNSDIRNKPLVDDLVEEDKCLDELSNILFASQIFARSIEGVTGVSSADLSTNTADLKRFLEALPFDQQQLIYEIAKLLKDQQNTAVIPSESLTSSPSKDQAENPIMQLLNALTHINYDVIVQILFTRIQSSSKRKDSFDKYDTIKDPAHISDGVDQDLPTLENQVLGIFTDSEWQDLETSIPPETLKFIKDKLILEQEKLDELSMLKQQLYILRQAEHAARLSYEAPISEETQCPEGARISDVAICSTCGQEITRSSRASSAPGVRSLGRLPSQSGTEGEAIRLDFLPGSDLCLDHLDTSTNPSALKVSREACSNRDGDVSRLHPVLAPDVANAAVTTLITGNRSRYAEHLPIMGFVGKKVNQKYRQLLIKNKERAKELQERLGLLSIPQQNTRHPINYQYNSMNIPVAFAARTPHVVDPNATNFLGMSMEISMLSKEGKAQIVSLSEETDNFLRRQLHLSQKDYSSKQHMIRAKRASDAVQSVITHYVRKCPLYHKLNWVIPDDPRDIFIRLYQNARELREKYERRFQAKLLLEADLFDRYRQARVYVPGSGISKHSQSGLPIHQPMKENASLVTDLSMSAHTPQATYVCTDSVAPDNALTGDGDSSQLRDCTRSTDSSLVNSVPQGKPPTDLTIPASSPRLLLSGIQGSQLGKADSNSRLYIPEYERYNKQAHVSSIIAGSTVMGKPIIPTPSLQNNKARYPPLYNSTCDSYSPRDGCAQLHVSGIHLGSKTVHSYDSNTSGKLSVQAKIHSQIDDSRLDELSKSVTLLSSSVELAKSGNASLTPGASAKICGRLPTKPLKSICASTQQAEEPVNISITNITDIFISEETKQSGSKEAPQISDAFTGVHRSGSIRKSAALAFRTSDAQTEARLSVGSRS</sequence>
<proteinExistence type="predicted"/>
<evidence type="ECO:0008006" key="5">
    <source>
        <dbReference type="Google" id="ProtNLM"/>
    </source>
</evidence>
<dbReference type="EMBL" id="AHGT01000032">
    <property type="protein sequence ID" value="ESU37151.1"/>
    <property type="molecule type" value="Genomic_DNA"/>
</dbReference>
<feature type="region of interest" description="Disordered" evidence="2">
    <location>
        <begin position="768"/>
        <end position="848"/>
    </location>
</feature>
<dbReference type="VEuPathDB" id="GiardiaDB:DHA2_151449"/>
<evidence type="ECO:0000256" key="2">
    <source>
        <dbReference type="SAM" id="MobiDB-lite"/>
    </source>
</evidence>
<dbReference type="PANTHER" id="PTHR34491">
    <property type="entry name" value="A-TYPE INCLUSION PROTEIN, PUTATIVE-RELATED"/>
    <property type="match status" value="1"/>
</dbReference>
<keyword evidence="1" id="KW-0175">Coiled coil</keyword>
<dbReference type="VEuPathDB" id="GiardiaDB:GL50803_0015451"/>
<feature type="region of interest" description="Disordered" evidence="2">
    <location>
        <begin position="1"/>
        <end position="22"/>
    </location>
</feature>